<evidence type="ECO:0000313" key="37">
    <source>
        <dbReference type="EMBL" id="ADZ39043.1"/>
    </source>
</evidence>
<keyword evidence="8 32" id="KW-1170">Fusion of virus membrane with host endosomal membrane</keyword>
<feature type="lipid moiety-binding region" description="S-palmitoyl cysteine; by host" evidence="32">
    <location>
        <position position="759"/>
    </location>
</feature>
<evidence type="ECO:0000313" key="40">
    <source>
        <dbReference type="EMBL" id="ADZ39047.1"/>
    </source>
</evidence>
<protein>
    <recommendedName>
        <fullName evidence="32">Envelope glycoprotein gp160</fullName>
    </recommendedName>
    <alternativeName>
        <fullName evidence="32">Env polyprotein</fullName>
    </alternativeName>
    <component>
        <recommendedName>
            <fullName evidence="32">Surface protein gp120</fullName>
            <shortName evidence="32">SU</shortName>
        </recommendedName>
        <alternativeName>
            <fullName evidence="32">Glycoprotein 120</fullName>
            <shortName evidence="32">gp120</shortName>
        </alternativeName>
    </component>
    <component>
        <recommendedName>
            <fullName evidence="32">Transmembrane protein gp41</fullName>
            <shortName evidence="32">TM</shortName>
        </recommendedName>
        <alternativeName>
            <fullName evidence="32">Glycoprotein 41</fullName>
            <shortName evidence="32">gp41</shortName>
        </alternativeName>
    </component>
</protein>
<keyword evidence="15 32" id="KW-0053">Apoptosis</keyword>
<keyword evidence="19 32" id="KW-1043">Host membrane</keyword>
<evidence type="ECO:0000256" key="34">
    <source>
        <dbReference type="SAM" id="MobiDB-lite"/>
    </source>
</evidence>
<evidence type="ECO:0000256" key="2">
    <source>
        <dbReference type="ARBA" id="ARBA00004433"/>
    </source>
</evidence>
<feature type="short sequence motif" description="YXXL motif; contains endocytosis signal" evidence="32">
    <location>
        <begin position="707"/>
        <end position="710"/>
    </location>
</feature>
<dbReference type="CDD" id="cd09909">
    <property type="entry name" value="HIV-1-like_HR1-HR2"/>
    <property type="match status" value="1"/>
</dbReference>
<evidence type="ECO:0000256" key="7">
    <source>
        <dbReference type="ARBA" id="ARBA00022506"/>
    </source>
</evidence>
<feature type="domain" description="Human immunodeficiency virus 1 envelope glycoprotein Gp120" evidence="35">
    <location>
        <begin position="33"/>
        <end position="507"/>
    </location>
</feature>
<dbReference type="Pfam" id="PF00516">
    <property type="entry name" value="GP120"/>
    <property type="match status" value="1"/>
</dbReference>
<evidence type="ECO:0000259" key="35">
    <source>
        <dbReference type="Pfam" id="PF00516"/>
    </source>
</evidence>
<keyword evidence="13 32" id="KW-0165">Cleavage on pair of basic residues</keyword>
<dbReference type="GO" id="GO:0016020">
    <property type="term" value="C:membrane"/>
    <property type="evidence" value="ECO:0007669"/>
    <property type="project" value="UniProtKB-UniRule"/>
</dbReference>
<evidence type="ECO:0000256" key="26">
    <source>
        <dbReference type="ARBA" id="ARBA00023139"/>
    </source>
</evidence>
<dbReference type="GO" id="GO:1903911">
    <property type="term" value="P:positive regulation of receptor clustering"/>
    <property type="evidence" value="ECO:0007669"/>
    <property type="project" value="UniProtKB-UniRule"/>
</dbReference>
<evidence type="ECO:0000256" key="6">
    <source>
        <dbReference type="ARBA" id="ARBA00004650"/>
    </source>
</evidence>
<keyword evidence="17 32" id="KW-1161">Viral attachment to host cell</keyword>
<evidence type="ECO:0000256" key="13">
    <source>
        <dbReference type="ARBA" id="ARBA00022685"/>
    </source>
</evidence>
<dbReference type="FunFam" id="2.170.40.20:FF:000004">
    <property type="entry name" value="Envelope glycoprotein gp160"/>
    <property type="match status" value="1"/>
</dbReference>
<keyword evidence="14 32" id="KW-0812">Transmembrane</keyword>
<feature type="chain" id="PRO_5042640027" description="Transmembrane protein gp41" evidence="32">
    <location>
        <begin position="508"/>
        <end position="851"/>
    </location>
</feature>
<dbReference type="HAMAP" id="MF_04083">
    <property type="entry name" value="HIV_ENV"/>
    <property type="match status" value="1"/>
</dbReference>
<comment type="PTM">
    <text evidence="32">Highly glycosylated by host. The high number of glycan on the protein is reffered to as 'glycan shield' because it contributes to hide protein sequence from adaptive immune system.</text>
</comment>
<dbReference type="InterPro" id="IPR000328">
    <property type="entry name" value="GP41-like"/>
</dbReference>
<feature type="transmembrane region" description="Helical" evidence="33">
    <location>
        <begin position="673"/>
        <end position="700"/>
    </location>
</feature>
<evidence type="ECO:0000256" key="24">
    <source>
        <dbReference type="ARBA" id="ARBA00023054"/>
    </source>
</evidence>
<dbReference type="GO" id="GO:0075512">
    <property type="term" value="P:clathrin-dependent endocytosis of virus by host cell"/>
    <property type="evidence" value="ECO:0007669"/>
    <property type="project" value="UniProtKB-UniRule"/>
</dbReference>
<evidence type="ECO:0000256" key="32">
    <source>
        <dbReference type="HAMAP-Rule" id="MF_04083"/>
    </source>
</evidence>
<dbReference type="InterPro" id="IPR000777">
    <property type="entry name" value="HIV1_Gp120"/>
</dbReference>
<keyword evidence="21 32" id="KW-1164">Virus endocytosis by host</keyword>
<evidence type="ECO:0000256" key="18">
    <source>
        <dbReference type="ARBA" id="ARBA00022844"/>
    </source>
</evidence>
<feature type="disulfide bond" evidence="32">
    <location>
        <begin position="593"/>
        <end position="599"/>
    </location>
</feature>
<evidence type="ECO:0000256" key="30">
    <source>
        <dbReference type="ARBA" id="ARBA00023288"/>
    </source>
</evidence>
<feature type="transmembrane region" description="Helical" evidence="33">
    <location>
        <begin position="20"/>
        <end position="41"/>
    </location>
</feature>
<dbReference type="GO" id="GO:0052031">
    <property type="term" value="P:symbiont-mediated perturbation of host defense response"/>
    <property type="evidence" value="ECO:0007669"/>
    <property type="project" value="UniProtKB-UniRule"/>
</dbReference>
<comment type="subcellular location">
    <molecule>Surface protein gp120</molecule>
    <subcellularLocation>
        <location evidence="32">Virion membrane</location>
        <topology evidence="32">Peripheral membrane protein</topology>
    </subcellularLocation>
    <subcellularLocation>
        <location evidence="32">Host cell membrane</location>
        <topology evidence="32">Peripheral membrane protein</topology>
    </subcellularLocation>
    <subcellularLocation>
        <location evidence="32">Host endosome membrane</location>
        <topology evidence="32">Single-pass type I membrane protein</topology>
    </subcellularLocation>
    <text evidence="32">The surface protein is not anchored to the viral envelope, but associates with the extravirion surface through its binding to TM. It is probably concentrated at the site of budding and incorporated into the virions possibly by contacts between the cytoplasmic tail of Env and the N-terminus of Gag.</text>
</comment>
<evidence type="ECO:0000256" key="9">
    <source>
        <dbReference type="ARBA" id="ARBA00022511"/>
    </source>
</evidence>
<comment type="PTM">
    <text evidence="32">Palmitoylation of the transmembrane protein and of Env polyprotein (prior to its proteolytic cleavage) is essential for their association with host cell membrane lipid rafts. Palmitoylation is therefore required for envelope trafficking to classical lipid rafts, but not for viral replication.</text>
</comment>
<evidence type="ECO:0000256" key="1">
    <source>
        <dbReference type="ARBA" id="ARBA00004402"/>
    </source>
</evidence>
<dbReference type="SUPFAM" id="SSF56502">
    <property type="entry name" value="gp120 core"/>
    <property type="match status" value="2"/>
</dbReference>
<evidence type="ECO:0000313" key="38">
    <source>
        <dbReference type="EMBL" id="ADZ39044.1"/>
    </source>
</evidence>
<sequence length="851" mass="97013">MKVKGIRKNYQHLWRWGMMLLGMLMICSAAENLWVTVYYGVPVWKEAKTTLFCASDAKATETEVHNVWATHACVPTDPSPQEVILGNVTENFNMWKNNMVEQMQEDIISLWDQSLKPCVKLTPLCVTLNCTDLSGNDTNTNVTTSNNSSREMRMEEGEMKNCSFNYTTNIVDKKQKDYALFYSLDVVPIDNETYRLRSCNTSIITQACPKVSFEPIPIHYCAPAGYAIIKCNDKKFKGSGSCKNVSTVQCTHGIRPVVSTQLLLNGSLAEEEVVIRSENFADNAKNIIVQLNESVEINCTRPHKNTPRIFHIGPGRAFYGTRNIDGRMRPYCTINRTKWENTLNRIVIKLKKQFGNKTIIFNQSSGGDPEITMHSFNCGGEFFYCNTTQLFNSTWNENRTGESNKTGNITLPCRIKQIINMWQEVGKAMYAPPIQGHIKCSSNITGLILTRDGGRNNTNETETFRPGGGDMRDNWRSELYKYKVVKIEPLGLAPTTAKRRVVQREKRAAIGALFLGFLGAAGSTMGAASVTLTVQARLLLSGIVQQQNNLLRAIEAQQHLLQLTVWGIKQLQARVLALERYLRDQQLLGIWGCSGKLICTTAVPWNASWSNKSLNDIWHNMTWMEWEREIDNYTGIIYNLLEKSQNQQEKNEQELLELDKWANLWNWFDISNWLWYIKIFIMIVGGLVGLRIVFTVLSIVNRVRQGYSPLSFQTHLPARRGPDRPEGTEEEGGERDRDRSGPLVNGFLAIIWVDLRSLCLFSYHRLRDLLLIAARIVELLGRRGWEALKYWWNLLQYWSQELKNSAISLLNATAIAVAEGTDRIIEIVLRVYRAIIHIPTRIRQGLERALL</sequence>
<dbReference type="Pfam" id="PF00517">
    <property type="entry name" value="GP41"/>
    <property type="match status" value="1"/>
</dbReference>
<comment type="miscellaneous">
    <text evidence="32">Inhibitors targeting HIV-1 viral envelope proteins are used as antiretroviral drugs. Attachment of virions to the cell surface via non-specific interactions and CD4 binding can be blocked by inhibitors that include cyanovirin-N, cyclotriazadisulfonamide analogs, PRO 2000, TNX 355 and PRO 542. In addition, BMS 806 can block CD4-induced conformational changes. Env interactions with the coreceptor molecules can be targeted by CCR5 antagonists including SCH-D, maraviroc (UK 427857) and aplaviroc (GW 873140), and the CXCR4 antagonist AMD 070. Fusion of viral and cellular membranes can be inhibited by peptides such as enfuvirtide and tifuvirtide (T 1249). Resistance to inhibitors associated with mutations in Env are observed. Most of the time, single mutations confer only a modest reduction in drug susceptibility. Combination of several mutations is usually required to develop a high-level drug resistance.</text>
</comment>
<comment type="domain">
    <text evidence="32">The membrane proximal external region (MPER) present in gp41 is a tryptophan-rich region recognized by the antibodies 2F5, Z13, and 4E10. MPER seems to play a role in fusion.</text>
</comment>
<dbReference type="FunFam" id="1.20.5.490:FF:000001">
    <property type="entry name" value="Envelope glycoprotein gp160"/>
    <property type="match status" value="1"/>
</dbReference>
<feature type="transmembrane region" description="Helical" evidence="33">
    <location>
        <begin position="508"/>
        <end position="532"/>
    </location>
</feature>
<evidence type="ECO:0000256" key="31">
    <source>
        <dbReference type="ARBA" id="ARBA00023296"/>
    </source>
</evidence>
<dbReference type="GO" id="GO:0039654">
    <property type="term" value="P:fusion of virus membrane with host endosome membrane"/>
    <property type="evidence" value="ECO:0007669"/>
    <property type="project" value="UniProtKB-UniRule"/>
</dbReference>
<comment type="domain">
    <text evidence="32">The CD4-binding region is targeted by the antibody b12.</text>
</comment>
<dbReference type="GO" id="GO:0019062">
    <property type="term" value="P:virion attachment to host cell"/>
    <property type="evidence" value="ECO:0007669"/>
    <property type="project" value="UniProtKB-UniRule"/>
</dbReference>
<feature type="disulfide bond" evidence="32">
    <location>
        <begin position="221"/>
        <end position="250"/>
    </location>
</feature>
<evidence type="ECO:0000256" key="17">
    <source>
        <dbReference type="ARBA" id="ARBA00022804"/>
    </source>
</evidence>
<keyword evidence="26 32" id="KW-0564">Palmitate</keyword>
<evidence type="ECO:0000256" key="21">
    <source>
        <dbReference type="ARBA" id="ARBA00022890"/>
    </source>
</evidence>
<dbReference type="InterPro" id="IPR036377">
    <property type="entry name" value="Gp120_core_sf"/>
</dbReference>
<comment type="caution">
    <text evidence="32 33">Lacks conserved residue(s) required for the propagation of feature annotation.</text>
</comment>
<comment type="function">
    <text evidence="32">Surface protein gp120: Attaches the virus to the host lymphoid cell by binding to the primary receptor CD4. This interaction induces a structural rearrangement creating a high affinity binding site for a chemokine coreceptor like CXCR4 and/or CCR5. Acts as a ligand for CD209/DC-SIGN and CLEC4M/DC-SIGNR, which are respectively found on dendritic cells (DCs), and on endothelial cells of liver sinusoids and lymph node sinuses. These interactions allow capture of viral particles at mucosal surfaces by these cells and subsequent transmission to permissive cells. HIV subverts the migration properties of dendritic cells to gain access to CD4+ T-cells in lymph nodes. Virus transmission to permissive T-cells occurs either in trans (without DCs infection, through viral capture and transmission), or in cis (following DCs productive infection, through the usual CD4-gp120 interaction), thereby inducing a robust infection. In trans infection, bound virions remain infectious over days and it is proposed that they are not degraded, but protected in non-lysosomal acidic organelles within the DCs close to the cell membrane thus contributing to the viral infectious potential during DCs' migration from the periphery to the lymphoid tissues. On arrival at lymphoid tissues, intact virions recycle back to DCs' cell surface allowing virus transmission to CD4+ T-cells.</text>
</comment>
<evidence type="ECO:0000256" key="4">
    <source>
        <dbReference type="ARBA" id="ARBA00004563"/>
    </source>
</evidence>
<keyword evidence="18 32" id="KW-0946">Virion</keyword>
<keyword evidence="27 32" id="KW-1015">Disulfide bond</keyword>
<keyword evidence="24 32" id="KW-0175">Coiled coil</keyword>
<keyword evidence="31 32" id="KW-1160">Virus entry into host cell</keyword>
<keyword evidence="11 32" id="KW-0945">Host-virus interaction</keyword>
<dbReference type="GO" id="GO:0044175">
    <property type="term" value="C:host cell endosome membrane"/>
    <property type="evidence" value="ECO:0007669"/>
    <property type="project" value="UniProtKB-SubCell"/>
</dbReference>
<evidence type="ECO:0000256" key="28">
    <source>
        <dbReference type="ARBA" id="ARBA00023180"/>
    </source>
</evidence>
<comment type="subunit">
    <text evidence="32">The mature envelope protein (Env) consists of a homotrimer of non-covalently associated gp120-gp41 heterodimers. The resulting complex protrudes from the virus surface as a spike. There seems to be as few as 10 spikes on the average virion. Surface protein gp120 interacts with host CD4, CCR5 and CXCR4. Gp120 also interacts with the C-type lectins CD209/DC-SIGN and CLEC4M/DC-SIGNR (collectively referred to as DC-SIGN(R)). Gp120 and gp41 interact with GalCer. Gp120 interacts with host ITGA4/ITGB7 complex; on CD4+ T-cells, this interaction results in rapid activation of integrin ITGAL/LFA-1, which facilitates efficient cell-to-cell spreading of HIV-1. Gp120 interacts with cell-associated heparan sulfate; this interaction increases virus infectivity on permissive cells and may be involved in infection of CD4- cells.</text>
</comment>
<feature type="disulfide bond" evidence="32">
    <location>
        <begin position="231"/>
        <end position="242"/>
    </location>
</feature>
<feature type="region of interest" description="MPER; binding to GalCer" evidence="32">
    <location>
        <begin position="657"/>
        <end position="678"/>
    </location>
</feature>
<proteinExistence type="inferred from homology"/>
<evidence type="ECO:0000256" key="12">
    <source>
        <dbReference type="ARBA" id="ARBA00022595"/>
    </source>
</evidence>
<dbReference type="Gene3D" id="2.170.40.20">
    <property type="entry name" value="Human immunodeficiency virus 1, Gp160, envelope glycoprotein"/>
    <property type="match status" value="2"/>
</dbReference>
<feature type="site" description="Cleavage; by host furin" evidence="32">
    <location>
        <begin position="507"/>
        <end position="508"/>
    </location>
</feature>
<evidence type="ECO:0000256" key="16">
    <source>
        <dbReference type="ARBA" id="ARBA00022729"/>
    </source>
</evidence>
<dbReference type="GO" id="GO:0019031">
    <property type="term" value="C:viral envelope"/>
    <property type="evidence" value="ECO:0007669"/>
    <property type="project" value="UniProtKB-KW"/>
</dbReference>
<comment type="subcellular location">
    <molecule>Transmembrane protein gp41</molecule>
    <subcellularLocation>
        <location evidence="32">Virion membrane</location>
        <topology evidence="32">Single-pass type I membrane protein</topology>
    </subcellularLocation>
    <subcellularLocation>
        <location evidence="32">Host cell membrane</location>
        <topology evidence="32">Single-pass type I membrane protein</topology>
    </subcellularLocation>
    <subcellularLocation>
        <location evidence="32">Host endosome membrane</location>
        <topology evidence="32">Single-pass type I membrane protein</topology>
    </subcellularLocation>
    <text evidence="32">It is probably concentrated at the site of budding and incorporated into the virions possibly by contacts between the cytoplasmic tail of Env and the N-terminus of Gag.</text>
</comment>
<keyword evidence="22 32" id="KW-1133">Transmembrane helix</keyword>
<keyword evidence="29 32" id="KW-0899">Viral immunoevasion</keyword>
<dbReference type="Gene3D" id="1.20.5.490">
    <property type="entry name" value="Single helix bin"/>
    <property type="match status" value="1"/>
</dbReference>
<keyword evidence="28 32" id="KW-0325">Glycoprotein</keyword>
<keyword evidence="30 32" id="KW-0449">Lipoprotein</keyword>
<dbReference type="EMBL" id="JF421421">
    <property type="protein sequence ID" value="ADZ39048.1"/>
    <property type="molecule type" value="Genomic_RNA"/>
</dbReference>
<keyword evidence="7 32" id="KW-1168">Fusion of virus membrane with host membrane</keyword>
<keyword evidence="20 32" id="KW-0261">Viral envelope protein</keyword>
<feature type="short sequence motif" description="Di-leucine internalization motif" evidence="32">
    <location>
        <begin position="850"/>
        <end position="851"/>
    </location>
</feature>
<feature type="coiled-coil region" evidence="32">
    <location>
        <begin position="628"/>
        <end position="662"/>
    </location>
</feature>
<keyword evidence="16 32" id="KW-0732">Signal</keyword>
<feature type="region of interest" description="Disordered" evidence="34">
    <location>
        <begin position="714"/>
        <end position="738"/>
    </location>
</feature>
<evidence type="ECO:0000259" key="36">
    <source>
        <dbReference type="Pfam" id="PF00517"/>
    </source>
</evidence>
<organismHost>
    <name type="scientific">Homo sapiens</name>
    <name type="common">Human</name>
    <dbReference type="NCBI Taxonomy" id="9606"/>
</organismHost>
<evidence type="ECO:0000313" key="41">
    <source>
        <dbReference type="EMBL" id="ADZ39048.1"/>
    </source>
</evidence>
<keyword evidence="10 32" id="KW-1165">Clathrin-mediated endocytosis of virus by host</keyword>
<evidence type="ECO:0000256" key="23">
    <source>
        <dbReference type="ARBA" id="ARBA00023046"/>
    </source>
</evidence>
<dbReference type="GO" id="GO:1903908">
    <property type="term" value="P:positive regulation of plasma membrane raft polarization"/>
    <property type="evidence" value="ECO:0007669"/>
    <property type="project" value="UniProtKB-UniRule"/>
</dbReference>
<comment type="domain">
    <text evidence="32 33">The 17 amino acids long immunosuppressive region is present in many retroviral envelope proteins. Synthetic peptides derived from this relatively conserved sequence inhibit immune function in vitro and in vivo.</text>
</comment>
<reference evidence="37" key="1">
    <citation type="journal article" date="2011" name="J. Virol.">
        <title>Clonal Sequences Recovered from Plasma from Patients with Residual HIV-1 Viremia and on Intensified Antiretroviral Therapy Are Identical to Replicating Viral RNAs Recovered from Circulating Resting CD4+ T Cells.</title>
        <authorList>
            <person name="Anderson J.A."/>
            <person name="Archin N.M."/>
            <person name="Ince W."/>
            <person name="Parker D."/>
            <person name="Wiegand A."/>
            <person name="Coffin J.M."/>
            <person name="Kuruc J."/>
            <person name="Eron J."/>
            <person name="Swanstrom R."/>
            <person name="Margolis D.M."/>
        </authorList>
    </citation>
    <scope>NUCLEOTIDE SEQUENCE</scope>
    <source>
        <strain evidence="37">P15plasma_B4</strain>
        <strain evidence="38">P15plasma_B5</strain>
        <strain evidence="39">P15plasma_B6</strain>
        <strain evidence="40">P15plasma_D5</strain>
        <strain evidence="41">P15plasma_D9</strain>
    </source>
</reference>
<feature type="domain" description="Retroviral envelope protein GP41-like" evidence="36">
    <location>
        <begin position="525"/>
        <end position="714"/>
    </location>
</feature>
<dbReference type="SUPFAM" id="SSF58069">
    <property type="entry name" value="Virus ectodomain"/>
    <property type="match status" value="1"/>
</dbReference>
<name>F2YRJ1_HV1</name>
<dbReference type="GO" id="GO:0020002">
    <property type="term" value="C:host cell plasma membrane"/>
    <property type="evidence" value="ECO:0007669"/>
    <property type="project" value="UniProtKB-SubCell"/>
</dbReference>
<comment type="function">
    <text evidence="32">Envelope glycoprotein gp160: Oligomerizes in the host endoplasmic reticulum into predominantly trimers. In a second time, gp160 transits in the host Golgi, where glycosylation is completed. The precursor is then proteolytically cleaved in the trans-Golgi and thereby activated by cellular furin or furin-like proteases to produce gp120 and gp41.</text>
</comment>
<feature type="topological domain" description="Cytoplasmic" evidence="32">
    <location>
        <begin position="701"/>
        <end position="851"/>
    </location>
</feature>
<evidence type="ECO:0000256" key="29">
    <source>
        <dbReference type="ARBA" id="ARBA00023280"/>
    </source>
</evidence>
<keyword evidence="12 32" id="KW-1162">Viral penetration into host cytoplasm</keyword>
<accession>F2YRJ1</accession>
<comment type="domain">
    <text evidence="32">The YXXL motif is involved in determining the exact site of viral release at the surface of infected mononuclear cells and promotes endocytosis. YXXL and di-leucine endocytosis motifs interact directly or indirectly with the clathrin adapter complexes, opperate independently, and their activities are not additive.</text>
</comment>
<feature type="disulfide bond" evidence="32">
    <location>
        <begin position="53"/>
        <end position="73"/>
    </location>
</feature>
<dbReference type="FunFam" id="1.10.287.210:FF:000001">
    <property type="entry name" value="Envelope glycoprotein gp160"/>
    <property type="match status" value="1"/>
</dbReference>
<keyword evidence="9 32" id="KW-1032">Host cell membrane</keyword>
<comment type="domain">
    <text evidence="32">Some of the most genetically diverse regions of the viral genome are present in Env. They are called variable regions 1 through 5 (V1 through V5). Coreceptor usage of gp120 is determined mainly by the primary structure of the third variable region (V3) in the outer domain of gp120. The sequence of V3 determines which coreceptor, CCR5 and/or CXCR4 (corresponding to R5/macrophage, X4/T cell and R5X4/T cell and macrophage tropism), is used to trigger the fusion potential of the Env complex, and hence which cells the virus can infect. Binding to CCR5 involves a region adjacent in addition to V3.</text>
</comment>
<dbReference type="FunFam" id="2.170.40.20:FF:000003">
    <property type="entry name" value="Envelope glycoprotein gp160"/>
    <property type="match status" value="1"/>
</dbReference>
<evidence type="ECO:0000256" key="15">
    <source>
        <dbReference type="ARBA" id="ARBA00022703"/>
    </source>
</evidence>
<feature type="chain" id="PRO_5042640026" description="Envelope glycoprotein gp160" evidence="32">
    <location>
        <begin position="32"/>
        <end position="851"/>
    </location>
</feature>
<evidence type="ECO:0000256" key="33">
    <source>
        <dbReference type="RuleBase" id="RU363095"/>
    </source>
</evidence>
<evidence type="ECO:0000256" key="10">
    <source>
        <dbReference type="ARBA" id="ARBA00022570"/>
    </source>
</evidence>
<dbReference type="EMBL" id="JF421416">
    <property type="protein sequence ID" value="ADZ39043.1"/>
    <property type="molecule type" value="Genomic_RNA"/>
</dbReference>
<keyword evidence="23 32" id="KW-1039">Host endosome</keyword>
<dbReference type="GO" id="GO:0019064">
    <property type="term" value="P:fusion of virus membrane with host plasma membrane"/>
    <property type="evidence" value="ECO:0007669"/>
    <property type="project" value="UniProtKB-UniRule"/>
</dbReference>
<dbReference type="Gene3D" id="1.10.287.210">
    <property type="match status" value="1"/>
</dbReference>
<evidence type="ECO:0000256" key="25">
    <source>
        <dbReference type="ARBA" id="ARBA00023136"/>
    </source>
</evidence>
<evidence type="ECO:0000256" key="20">
    <source>
        <dbReference type="ARBA" id="ARBA00022879"/>
    </source>
</evidence>
<dbReference type="EMBL" id="JF421420">
    <property type="protein sequence ID" value="ADZ39047.1"/>
    <property type="molecule type" value="Genomic_RNA"/>
</dbReference>
<keyword evidence="25 32" id="KW-0472">Membrane</keyword>
<evidence type="ECO:0000256" key="3">
    <source>
        <dbReference type="ARBA" id="ARBA00004505"/>
    </source>
</evidence>
<evidence type="ECO:0000256" key="14">
    <source>
        <dbReference type="ARBA" id="ARBA00022692"/>
    </source>
</evidence>
<dbReference type="EMBL" id="JF421418">
    <property type="protein sequence ID" value="ADZ39045.1"/>
    <property type="molecule type" value="Genomic_RNA"/>
</dbReference>
<dbReference type="GO" id="GO:0019082">
    <property type="term" value="P:viral protein processing"/>
    <property type="evidence" value="ECO:0007669"/>
    <property type="project" value="UniProtKB-UniRule"/>
</dbReference>
<comment type="function">
    <text evidence="32">Transmembrane protein gp41: Acts as a class I viral fusion protein. Under the current model, the protein has at least 3 conformational states: pre-fusion native state, pre-hairpin intermediate state, and post-fusion hairpin state. During fusion of viral and target intracellular membranes, the coiled coil regions (heptad repeats) assume a trimer-of-hairpins structure, positioning the fusion peptide in close proximity to the C-terminal region of the ectodomain. The formation of this structure appears to drive apposition and subsequent fusion of viral and target cell membranes. Complete fusion occurs in host cell endosomes and is dynamin-dependent, however some lipid transfer might occur at the plasma membrane. The virus undergoes clathrin-dependent internalization long before endosomal fusion, thus minimizing the surface exposure of conserved viral epitopes during fusion and reducing the efficacy of inhibitors targeting these epitopes. Membranes fusion leads to delivery of the nucleocapsid into the cytoplasm.</text>
</comment>
<evidence type="ECO:0000256" key="8">
    <source>
        <dbReference type="ARBA" id="ARBA00022510"/>
    </source>
</evidence>
<evidence type="ECO:0000256" key="22">
    <source>
        <dbReference type="ARBA" id="ARBA00022989"/>
    </source>
</evidence>
<evidence type="ECO:0000256" key="5">
    <source>
        <dbReference type="ARBA" id="ARBA00004578"/>
    </source>
</evidence>
<feature type="region of interest" description="Immunosuppression" evidence="32">
    <location>
        <begin position="569"/>
        <end position="587"/>
    </location>
</feature>
<comment type="PTM">
    <text evidence="32">Specific enzymatic cleavages in vivo yield mature proteins. Envelope glycoproteins are synthesized as a inactive precursor that is heavily N-glycosylated and processed likely by host cell furin in the Golgi to yield the mature SU and TM proteins. The cleavage site between SU and TM requires the minimal sequence [KR]-X-[KR]-R. About 2 of the 9 disulfide bonds of gp41 are reduced by P4HB/PDI, following binding to CD4 receptor.</text>
</comment>
<gene>
    <name evidence="32 37" type="primary">env</name>
</gene>
<dbReference type="GO" id="GO:0005198">
    <property type="term" value="F:structural molecule activity"/>
    <property type="evidence" value="ECO:0007669"/>
    <property type="project" value="UniProtKB-UniRule"/>
</dbReference>
<evidence type="ECO:0000256" key="27">
    <source>
        <dbReference type="ARBA" id="ARBA00023157"/>
    </source>
</evidence>
<comment type="subcellular location">
    <subcellularLocation>
        <location evidence="3">Host cell membrane</location>
        <topology evidence="3">Peripheral membrane protein</topology>
    </subcellularLocation>
    <subcellularLocation>
        <location evidence="1">Host cell membrane</location>
        <topology evidence="1">Single-pass type I membrane protein</topology>
    </subcellularLocation>
    <subcellularLocation>
        <location evidence="2">Host endosome membrane</location>
        <topology evidence="2">Peripheral membrane protein</topology>
    </subcellularLocation>
    <subcellularLocation>
        <location evidence="5">Host endosome membrane</location>
        <topology evidence="5">Single-pass type I membrane protein</topology>
    </subcellularLocation>
    <subcellularLocation>
        <location evidence="6">Virion membrane</location>
        <topology evidence="6">Peripheral membrane protein</topology>
    </subcellularLocation>
    <subcellularLocation>
        <location evidence="4">Virion membrane</location>
        <topology evidence="4">Single-pass type I membrane protein</topology>
    </subcellularLocation>
</comment>
<evidence type="ECO:0000256" key="19">
    <source>
        <dbReference type="ARBA" id="ARBA00022870"/>
    </source>
</evidence>
<evidence type="ECO:0000313" key="39">
    <source>
        <dbReference type="EMBL" id="ADZ39045.1"/>
    </source>
</evidence>
<evidence type="ECO:0000256" key="11">
    <source>
        <dbReference type="ARBA" id="ARBA00022581"/>
    </source>
</evidence>
<comment type="similarity">
    <text evidence="32">Belongs to the HIV-1 env protein family.</text>
</comment>
<feature type="region of interest" description="CD4-binding loop" evidence="32">
    <location>
        <begin position="364"/>
        <end position="374"/>
    </location>
</feature>
<dbReference type="EMBL" id="JF421417">
    <property type="protein sequence ID" value="ADZ39044.1"/>
    <property type="molecule type" value="Genomic_RNA"/>
</dbReference>
<organism evidence="37">
    <name type="scientific">Human immunodeficiency virus type 1</name>
    <name type="common">HIV-1</name>
    <dbReference type="NCBI Taxonomy" id="11676"/>
    <lineage>
        <taxon>Viruses</taxon>
        <taxon>Riboviria</taxon>
        <taxon>Pararnavirae</taxon>
        <taxon>Artverviricota</taxon>
        <taxon>Revtraviricetes</taxon>
        <taxon>Ortervirales</taxon>
        <taxon>Retroviridae</taxon>
        <taxon>Orthoretrovirinae</taxon>
        <taxon>Lentivirus</taxon>
        <taxon>Lentivirus humimdef1</taxon>
    </lineage>
</organism>
<dbReference type="GO" id="GO:0055036">
    <property type="term" value="C:virion membrane"/>
    <property type="evidence" value="ECO:0007669"/>
    <property type="project" value="UniProtKB-SubCell"/>
</dbReference>
<comment type="miscellaneous">
    <text evidence="32">HIV-1 lineages are divided in three main groups, M (for Major), O (for Outlier), and N (for New, or Non-M, Non-O). The vast majority of strains found worldwide belong to the group M. Group O seems to be endemic to and largely confined to Cameroon and neighboring countries in West Central Africa, where these viruses represent a small minority of HIV-1 strains. The group N is represented by a limited number of isolates from Cameroonian persons. The group M is further subdivided in 9 clades or subtypes (A to D, F to H, J and K).</text>
</comment>
<dbReference type="InterPro" id="IPR037527">
    <property type="entry name" value="Gp160"/>
</dbReference>